<organism evidence="1">
    <name type="scientific">bioreactor metagenome</name>
    <dbReference type="NCBI Taxonomy" id="1076179"/>
    <lineage>
        <taxon>unclassified sequences</taxon>
        <taxon>metagenomes</taxon>
        <taxon>ecological metagenomes</taxon>
    </lineage>
</organism>
<name>A0A645IBD2_9ZZZZ</name>
<sequence>MRRASAEVRAAFEALPVVAAHLDKILSIRQRLSLWAGAEPTIDRMVPQIVNAYRQGVGPSSIDWSVCITKPDSRVQLSKRDPGQPWLRWLDIVDYLELRTVSELEPEDLLIAAGHDVASLQVAAVQRLEGSETGTVSNVGTVSRVGFATV</sequence>
<protein>
    <submittedName>
        <fullName evidence="1">Uncharacterized protein</fullName>
    </submittedName>
</protein>
<comment type="caution">
    <text evidence="1">The sequence shown here is derived from an EMBL/GenBank/DDBJ whole genome shotgun (WGS) entry which is preliminary data.</text>
</comment>
<dbReference type="EMBL" id="VSSQ01105661">
    <property type="protein sequence ID" value="MPN45624.1"/>
    <property type="molecule type" value="Genomic_DNA"/>
</dbReference>
<evidence type="ECO:0000313" key="1">
    <source>
        <dbReference type="EMBL" id="MPN45624.1"/>
    </source>
</evidence>
<reference evidence="1" key="1">
    <citation type="submission" date="2019-08" db="EMBL/GenBank/DDBJ databases">
        <authorList>
            <person name="Kucharzyk K."/>
            <person name="Murdoch R.W."/>
            <person name="Higgins S."/>
            <person name="Loffler F."/>
        </authorList>
    </citation>
    <scope>NUCLEOTIDE SEQUENCE</scope>
</reference>
<accession>A0A645IBD2</accession>
<gene>
    <name evidence="1" type="ORF">SDC9_193192</name>
</gene>
<proteinExistence type="predicted"/>
<dbReference type="AlphaFoldDB" id="A0A645IBD2"/>